<evidence type="ECO:0000256" key="12">
    <source>
        <dbReference type="ARBA" id="ARBA00023212"/>
    </source>
</evidence>
<dbReference type="Gene3D" id="1.20.58.1120">
    <property type="match status" value="1"/>
</dbReference>
<dbReference type="Pfam" id="PF12781">
    <property type="entry name" value="AAA_9"/>
    <property type="match status" value="1"/>
</dbReference>
<keyword evidence="8" id="KW-0243">Dynein</keyword>
<dbReference type="InterPro" id="IPR024317">
    <property type="entry name" value="Dynein_heavy_chain_D4_dom"/>
</dbReference>
<reference evidence="16" key="1">
    <citation type="journal article" date="2024" name="Gigascience">
        <title>Chromosome-level genome of the poultry shaft louse Menopon gallinae provides insight into the host-switching and adaptive evolution of parasitic lice.</title>
        <authorList>
            <person name="Xu Y."/>
            <person name="Ma L."/>
            <person name="Liu S."/>
            <person name="Liang Y."/>
            <person name="Liu Q."/>
            <person name="He Z."/>
            <person name="Tian L."/>
            <person name="Duan Y."/>
            <person name="Cai W."/>
            <person name="Li H."/>
            <person name="Song F."/>
        </authorList>
    </citation>
    <scope>NUCLEOTIDE SEQUENCE</scope>
    <source>
        <strain evidence="16">Cailab_2023a</strain>
    </source>
</reference>
<dbReference type="Pfam" id="PF12774">
    <property type="entry name" value="AAA_6"/>
    <property type="match status" value="1"/>
</dbReference>
<dbReference type="PANTHER" id="PTHR45703:SF22">
    <property type="entry name" value="DYNEIN CYTOPLASMIC 2 HEAVY CHAIN 1"/>
    <property type="match status" value="1"/>
</dbReference>
<dbReference type="InterPro" id="IPR024743">
    <property type="entry name" value="Dynein_HC_stalk"/>
</dbReference>
<dbReference type="InterPro" id="IPR035699">
    <property type="entry name" value="AAA_6"/>
</dbReference>
<keyword evidence="12" id="KW-0206">Cytoskeleton</keyword>
<dbReference type="FunFam" id="1.10.8.710:FF:000001">
    <property type="entry name" value="Dynein axonemal heavy chain 2"/>
    <property type="match status" value="1"/>
</dbReference>
<name>A0AAW2HTB6_9NEOP</name>
<dbReference type="InterPro" id="IPR003593">
    <property type="entry name" value="AAA+_ATPase"/>
</dbReference>
<accession>A0AAW2HTB6</accession>
<dbReference type="Gene3D" id="6.10.140.1060">
    <property type="match status" value="1"/>
</dbReference>
<dbReference type="InterPro" id="IPR049400">
    <property type="entry name" value="DYNC2H1_AAA_dom"/>
</dbReference>
<keyword evidence="7" id="KW-0067">ATP-binding</keyword>
<dbReference type="FunFam" id="1.20.920.20:FF:000002">
    <property type="entry name" value="Cytoplasmic dynein 1 heavy chain"/>
    <property type="match status" value="1"/>
</dbReference>
<keyword evidence="5" id="KW-0493">Microtubule</keyword>
<dbReference type="FunFam" id="3.40.50.300:FF:000071">
    <property type="entry name" value="Cytoplasmic dynein heavy chain 1"/>
    <property type="match status" value="1"/>
</dbReference>
<dbReference type="GO" id="GO:0005929">
    <property type="term" value="C:cilium"/>
    <property type="evidence" value="ECO:0007669"/>
    <property type="project" value="UniProtKB-SubCell"/>
</dbReference>
<dbReference type="InterPro" id="IPR027417">
    <property type="entry name" value="P-loop_NTPase"/>
</dbReference>
<dbReference type="GO" id="GO:0007018">
    <property type="term" value="P:microtubule-based movement"/>
    <property type="evidence" value="ECO:0007669"/>
    <property type="project" value="InterPro"/>
</dbReference>
<dbReference type="Gene3D" id="1.10.8.710">
    <property type="match status" value="1"/>
</dbReference>
<feature type="domain" description="AAA+ ATPase" evidence="15">
    <location>
        <begin position="148"/>
        <end position="250"/>
    </location>
</feature>
<keyword evidence="11" id="KW-0505">Motor protein</keyword>
<keyword evidence="4" id="KW-0963">Cytoplasm</keyword>
<dbReference type="InterPro" id="IPR035706">
    <property type="entry name" value="AAA_9"/>
</dbReference>
<evidence type="ECO:0000259" key="15">
    <source>
        <dbReference type="SMART" id="SM00382"/>
    </source>
</evidence>
<evidence type="ECO:0000256" key="13">
    <source>
        <dbReference type="ARBA" id="ARBA00023273"/>
    </source>
</evidence>
<comment type="similarity">
    <text evidence="3">Belongs to the dynein heavy chain family.</text>
</comment>
<sequence length="2073" mass="233894">MFPSQVLCLGEALWFTAKSEECISNGRLQELHKQVKTKLQSYAKAAAEFSREDVVLELKLKALILDAIHQMNVLESLMEHNVTSINDWHWQKQLRYYIVPDTSVVVRMLDAEIRYSYEYQGNNPKLVRTELTEKCFLTLTQAMRMGLGGNPFGPAGTGKTESVKALGALLGRQVLVFNCDEGIDVKSMARIFVGLVKCGAWGCFDEFNRLEEATLSAVSMLIQPIQASLRGKKKTVKIFDEEIEINLNCGIFVTLNPAGKDYGGRQKLPDNLKQLFRPVIMSVPDKEHIAQVGLYCEGFENAKIIGRKLVEVFDLAKSLLSKRQHYDWGLRALKTVLGSCGNLFKKKGNASEMEIAVEAVRFNTLSKLTFGDSVLFDHIVKDVFTGVKFVDFEFQQLTEALKTSAVELGLQISEHQIKKCIELYEQMQQRMGVALVGPSGAGKSTIIQLVRHGLEKIGRNVKYYVMNPKSMPRTQLLGHIDLDTRQWSEGVLTSSALKLHSEPPDVWSWLICDGDIDPDWVEALNSVLDDNRLLTLPSGWRIQFGPNVNFLFETCDLGHASPATVSRMGIIFLSDESVDISLTVNSWLSRQDEPSRQFLEPYISDYFYKCVDWIRKSGDLAVPFSTIGLVNNGLSHLVGVRTKPHFTIALIHGLGGNLTYDARKQFAKFVFDAIGEFVPEPSRILDSYYNARRDRIDVLLLEQGNYDVKEEFPPILTPSMLTSVAVLEPWVNSYQPVLVSGPEGCGKNLLLKYCLSKQAATEIAIIHCSTLISPEHVLHKLKMLCMATSSPTGRVLRPKNSQKLVLYLKNLELAAPDKWGTNMLVAWLQQVLGYNGFYDSDLEWTNLERIQIIATVNDCGFVPSQRLTSRMRIYFLNPPDENDLKTIYSYYVKSIIEGHFGRYKAWSTPSRIASLVSTLLTTYQEVRKSFTQISHKTYCFTPKYLTQWCAGLMRYSIDGGNPIRSLLTAVTYEALRLFYDRLTTPEDRSKMVNILTTVMESEWNQSDVVQIANDTYYVTSEDRKTLTEFSSRDWTELIKKGILMSQGNENDIIVIDELLRLTSCIDRGLSVPKRSLTLSGRSGTGRKTALGIVSALHGSRLMTLNMSHEYNIKNFKIDLKAAFQMAGVEGESVYFVIEGYQIIDDTFMSMISSLLCSGEVPGLYSPEELESIVSQLRDVSSKDGFSGSTASYFAERILKNLHVILVLDFNESYFPILCETNPGIYTKCEVIWTADWSMTTMKIVPRILFSKLEEASELLSTESGGNMAAFLANIHDGFKDKSVTPRRYMSFVQSYIRMYTVKRSANLERADGLRAGVQKLTEARSVVDNLKIEANKQEEKLAEKQAKAAKALDLIGETMKNANIHKGKMEKLKEQTASENRTLMERKKAIDKELAEVEPLIGEARQAVGNIKNEALSEIRSLRAPPDIIRDILEGVLRLMGIQDTSWNSMKNFLAKRGVKEEIRTFDANRILTENREAVENLLAERRDSFDPKIAKRASVAAAPLAAWVKANITYAKVLEKIRPLEKEQIHLEQNLKDTETQMGKLSTGLGEVDKKVAELKEQLNTYTREAAVIEINLAKAHETMASAQELVSKLDDEYNRWRSQLSELSEDLKNLPRKVLIASAFTAYLSSASEELRASTLLSWEKDFGLSGFSVTDFLSSDRDKLKWLSEGLSSDHSSIENAVIILETNLSPLLIDPNGIGVEWLKKHFADSNLEIVSQNNCRFQTILELAVRFGKVLIIEDVNEVTPVLMPILRKSVINQGPRQVVYVGDKIIDYHKDFKIFLVTRNTDFDIPADVLGISFSTTRTGLARQLLTSAVQQERPELETRRKEMMKEQEEMKSKLFNLQEILLKELASAQGDILQNKDLLNSLNETKASSEDISKALSESKNLELELDKECEAFKPISEFASDLYFTVSSLSKMSVMNQYSVQSFKRLFQRSLKSSQEFGGSLETQKRNLLKMVYNYVSRSLFKADRLTFALHLAQQTFPDAIKPQEWKVFTGEAVTELKAGSAGRNSLPEWVEEDRTFDIHVLKNALPQLFGNLDLSDGEEWLKFAKSGHCEKDVPKHSPRG</sequence>
<dbReference type="EMBL" id="JARGDH010000003">
    <property type="protein sequence ID" value="KAL0273189.1"/>
    <property type="molecule type" value="Genomic_DNA"/>
</dbReference>
<evidence type="ECO:0000256" key="11">
    <source>
        <dbReference type="ARBA" id="ARBA00023175"/>
    </source>
</evidence>
<proteinExistence type="inferred from homology"/>
<dbReference type="Pfam" id="PF22597">
    <property type="entry name" value="DYN_lid"/>
    <property type="match status" value="1"/>
</dbReference>
<dbReference type="Gene3D" id="1.20.920.30">
    <property type="match status" value="1"/>
</dbReference>
<gene>
    <name evidence="16" type="ORF">PYX00_005925</name>
</gene>
<dbReference type="PANTHER" id="PTHR45703">
    <property type="entry name" value="DYNEIN HEAVY CHAIN"/>
    <property type="match status" value="1"/>
</dbReference>
<dbReference type="Gene3D" id="1.10.8.1220">
    <property type="match status" value="1"/>
</dbReference>
<evidence type="ECO:0000313" key="16">
    <source>
        <dbReference type="EMBL" id="KAL0273189.1"/>
    </source>
</evidence>
<evidence type="ECO:0000256" key="8">
    <source>
        <dbReference type="ARBA" id="ARBA00023017"/>
    </source>
</evidence>
<evidence type="ECO:0000256" key="3">
    <source>
        <dbReference type="ARBA" id="ARBA00008887"/>
    </source>
</evidence>
<dbReference type="Pfam" id="PF12780">
    <property type="entry name" value="AAA_8"/>
    <property type="match status" value="1"/>
</dbReference>
<keyword evidence="6" id="KW-0547">Nucleotide-binding</keyword>
<dbReference type="GO" id="GO:0051959">
    <property type="term" value="F:dynein light intermediate chain binding"/>
    <property type="evidence" value="ECO:0007669"/>
    <property type="project" value="InterPro"/>
</dbReference>
<evidence type="ECO:0000256" key="7">
    <source>
        <dbReference type="ARBA" id="ARBA00022840"/>
    </source>
</evidence>
<comment type="caution">
    <text evidence="16">The sequence shown here is derived from an EMBL/GenBank/DDBJ whole genome shotgun (WGS) entry which is preliminary data.</text>
</comment>
<evidence type="ECO:0000256" key="2">
    <source>
        <dbReference type="ARBA" id="ARBA00004245"/>
    </source>
</evidence>
<dbReference type="GO" id="GO:0045505">
    <property type="term" value="F:dynein intermediate chain binding"/>
    <property type="evidence" value="ECO:0007669"/>
    <property type="project" value="InterPro"/>
</dbReference>
<dbReference type="Pfam" id="PF12777">
    <property type="entry name" value="MT"/>
    <property type="match status" value="1"/>
</dbReference>
<feature type="coiled-coil region" evidence="14">
    <location>
        <begin position="1550"/>
        <end position="1612"/>
    </location>
</feature>
<evidence type="ECO:0000256" key="9">
    <source>
        <dbReference type="ARBA" id="ARBA00023054"/>
    </source>
</evidence>
<protein>
    <recommendedName>
        <fullName evidence="15">AAA+ ATPase domain-containing protein</fullName>
    </recommendedName>
</protein>
<feature type="domain" description="AAA+ ATPase" evidence="15">
    <location>
        <begin position="733"/>
        <end position="879"/>
    </location>
</feature>
<comment type="subcellular location">
    <subcellularLocation>
        <location evidence="1">Cell projection</location>
        <location evidence="1">Cilium</location>
    </subcellularLocation>
    <subcellularLocation>
        <location evidence="2">Cytoplasm</location>
        <location evidence="2">Cytoskeleton</location>
    </subcellularLocation>
</comment>
<keyword evidence="10" id="KW-0969">Cilium</keyword>
<evidence type="ECO:0000256" key="14">
    <source>
        <dbReference type="SAM" id="Coils"/>
    </source>
</evidence>
<dbReference type="Gene3D" id="1.20.920.20">
    <property type="match status" value="1"/>
</dbReference>
<dbReference type="GO" id="GO:0030286">
    <property type="term" value="C:dynein complex"/>
    <property type="evidence" value="ECO:0007669"/>
    <property type="project" value="UniProtKB-KW"/>
</dbReference>
<evidence type="ECO:0000256" key="10">
    <source>
        <dbReference type="ARBA" id="ARBA00023069"/>
    </source>
</evidence>
<dbReference type="InterPro" id="IPR026983">
    <property type="entry name" value="DHC"/>
</dbReference>
<dbReference type="GO" id="GO:0005524">
    <property type="term" value="F:ATP binding"/>
    <property type="evidence" value="ECO:0007669"/>
    <property type="project" value="UniProtKB-KW"/>
</dbReference>
<dbReference type="Pfam" id="PF12775">
    <property type="entry name" value="AAA_7"/>
    <property type="match status" value="1"/>
</dbReference>
<evidence type="ECO:0000256" key="1">
    <source>
        <dbReference type="ARBA" id="ARBA00004138"/>
    </source>
</evidence>
<keyword evidence="9 14" id="KW-0175">Coiled coil</keyword>
<dbReference type="InterPro" id="IPR043157">
    <property type="entry name" value="Dynein_AAA1S"/>
</dbReference>
<evidence type="ECO:0000256" key="4">
    <source>
        <dbReference type="ARBA" id="ARBA00022490"/>
    </source>
</evidence>
<dbReference type="SUPFAM" id="SSF52540">
    <property type="entry name" value="P-loop containing nucleoside triphosphate hydrolases"/>
    <property type="match status" value="4"/>
</dbReference>
<evidence type="ECO:0000256" key="6">
    <source>
        <dbReference type="ARBA" id="ARBA00022741"/>
    </source>
</evidence>
<dbReference type="Pfam" id="PF21264">
    <property type="entry name" value="DYNC2H1_AAA_dom"/>
    <property type="match status" value="1"/>
</dbReference>
<feature type="coiled-coil region" evidence="14">
    <location>
        <begin position="1320"/>
        <end position="1354"/>
    </location>
</feature>
<dbReference type="InterPro" id="IPR054354">
    <property type="entry name" value="DYNC2H1-like_lid"/>
</dbReference>
<dbReference type="SMART" id="SM00382">
    <property type="entry name" value="AAA"/>
    <property type="match status" value="2"/>
</dbReference>
<dbReference type="Gene3D" id="3.40.50.300">
    <property type="entry name" value="P-loop containing nucleotide triphosphate hydrolases"/>
    <property type="match status" value="4"/>
</dbReference>
<keyword evidence="13" id="KW-0966">Cell projection</keyword>
<evidence type="ECO:0000256" key="5">
    <source>
        <dbReference type="ARBA" id="ARBA00022701"/>
    </source>
</evidence>
<organism evidence="16">
    <name type="scientific">Menopon gallinae</name>
    <name type="common">poultry shaft louse</name>
    <dbReference type="NCBI Taxonomy" id="328185"/>
    <lineage>
        <taxon>Eukaryota</taxon>
        <taxon>Metazoa</taxon>
        <taxon>Ecdysozoa</taxon>
        <taxon>Arthropoda</taxon>
        <taxon>Hexapoda</taxon>
        <taxon>Insecta</taxon>
        <taxon>Pterygota</taxon>
        <taxon>Neoptera</taxon>
        <taxon>Paraneoptera</taxon>
        <taxon>Psocodea</taxon>
        <taxon>Troctomorpha</taxon>
        <taxon>Phthiraptera</taxon>
        <taxon>Amblycera</taxon>
        <taxon>Menoponidae</taxon>
        <taxon>Menopon</taxon>
    </lineage>
</organism>
<dbReference type="GO" id="GO:0005874">
    <property type="term" value="C:microtubule"/>
    <property type="evidence" value="ECO:0007669"/>
    <property type="project" value="UniProtKB-KW"/>
</dbReference>